<dbReference type="InterPro" id="IPR012674">
    <property type="entry name" value="Calycin"/>
</dbReference>
<reference evidence="1" key="1">
    <citation type="journal article" date="2016" name="Ticks Tick Borne Dis.">
        <title>De novo assembly and annotation of the salivary gland transcriptome of Rhipicephalus appendiculatus male and female ticks during blood feeding.</title>
        <authorList>
            <person name="de Castro M.H."/>
            <person name="de Klerk D."/>
            <person name="Pienaar R."/>
            <person name="Latif A.A."/>
            <person name="Rees D.J."/>
            <person name="Mans B.J."/>
        </authorList>
    </citation>
    <scope>NUCLEOTIDE SEQUENCE</scope>
    <source>
        <tissue evidence="1">Salivary glands</tissue>
    </source>
</reference>
<name>A0A131ZBX9_RHIAP</name>
<evidence type="ECO:0000313" key="1">
    <source>
        <dbReference type="EMBL" id="JAP87751.1"/>
    </source>
</evidence>
<proteinExistence type="predicted"/>
<dbReference type="EMBL" id="GEDV01000806">
    <property type="protein sequence ID" value="JAP87751.1"/>
    <property type="molecule type" value="Transcribed_RNA"/>
</dbReference>
<protein>
    <submittedName>
        <fullName evidence="1">Lipocalin</fullName>
    </submittedName>
</protein>
<accession>A0A131ZBX9</accession>
<dbReference type="Gene3D" id="2.40.128.20">
    <property type="match status" value="1"/>
</dbReference>
<feature type="non-terminal residue" evidence="1">
    <location>
        <position position="1"/>
    </location>
</feature>
<dbReference type="AlphaFoldDB" id="A0A131ZBX9"/>
<sequence>GEFETLPFDGHCIGSCRPHPHSLRCPGLHTLLLANKIWVVCRNYVRILYAFDYMCEYYVPTRVIIDKYHMEKHYKSYGKWEEETLKGYLYPEKNKTRGPRLKLWSSFREVDDYEMIYWDRYEGCAIMKRGEGKCEMFVRNKYIDYSRTLCYLKVSKLCGGYCRDKLYTDSCKRSEKRKNPWDWQW</sequence>
<organism evidence="1">
    <name type="scientific">Rhipicephalus appendiculatus</name>
    <name type="common">Brown ear tick</name>
    <dbReference type="NCBI Taxonomy" id="34631"/>
    <lineage>
        <taxon>Eukaryota</taxon>
        <taxon>Metazoa</taxon>
        <taxon>Ecdysozoa</taxon>
        <taxon>Arthropoda</taxon>
        <taxon>Chelicerata</taxon>
        <taxon>Arachnida</taxon>
        <taxon>Acari</taxon>
        <taxon>Parasitiformes</taxon>
        <taxon>Ixodida</taxon>
        <taxon>Ixodoidea</taxon>
        <taxon>Ixodidae</taxon>
        <taxon>Rhipicephalinae</taxon>
        <taxon>Rhipicephalus</taxon>
        <taxon>Rhipicephalus</taxon>
    </lineage>
</organism>